<proteinExistence type="inferred from homology"/>
<evidence type="ECO:0000256" key="10">
    <source>
        <dbReference type="SAM" id="Phobius"/>
    </source>
</evidence>
<comment type="similarity">
    <text evidence="2">Belongs to the GSP F family.</text>
</comment>
<feature type="transmembrane region" description="Helical" evidence="10">
    <location>
        <begin position="215"/>
        <end position="241"/>
    </location>
</feature>
<evidence type="ECO:0000256" key="8">
    <source>
        <dbReference type="ARBA" id="ARBA00022989"/>
    </source>
</evidence>
<keyword evidence="4" id="KW-1003">Cell membrane</keyword>
<evidence type="ECO:0000256" key="4">
    <source>
        <dbReference type="ARBA" id="ARBA00022475"/>
    </source>
</evidence>
<keyword evidence="9 10" id="KW-0472">Membrane</keyword>
<dbReference type="FunFam" id="1.20.81.30:FF:000001">
    <property type="entry name" value="Type II secretion system protein F"/>
    <property type="match status" value="2"/>
</dbReference>
<reference evidence="12 13" key="1">
    <citation type="submission" date="2016-10" db="EMBL/GenBank/DDBJ databases">
        <authorList>
            <person name="Varghese N."/>
            <person name="Submissions S."/>
        </authorList>
    </citation>
    <scope>NUCLEOTIDE SEQUENCE [LARGE SCALE GENOMIC DNA]</scope>
    <source>
        <strain evidence="12 13">DSM 1361</strain>
    </source>
</reference>
<feature type="transmembrane region" description="Helical" evidence="10">
    <location>
        <begin position="379"/>
        <end position="400"/>
    </location>
</feature>
<evidence type="ECO:0000259" key="11">
    <source>
        <dbReference type="Pfam" id="PF00482"/>
    </source>
</evidence>
<evidence type="ECO:0000256" key="7">
    <source>
        <dbReference type="ARBA" id="ARBA00022927"/>
    </source>
</evidence>
<evidence type="ECO:0000256" key="6">
    <source>
        <dbReference type="ARBA" id="ARBA00022692"/>
    </source>
</evidence>
<evidence type="ECO:0000256" key="5">
    <source>
        <dbReference type="ARBA" id="ARBA00022519"/>
    </source>
</evidence>
<dbReference type="GO" id="GO:0005886">
    <property type="term" value="C:plasma membrane"/>
    <property type="evidence" value="ECO:0007669"/>
    <property type="project" value="UniProtKB-SubCell"/>
</dbReference>
<feature type="transmembrane region" description="Helical" evidence="10">
    <location>
        <begin position="175"/>
        <end position="195"/>
    </location>
</feature>
<dbReference type="InterPro" id="IPR042094">
    <property type="entry name" value="T2SS_GspF_sf"/>
</dbReference>
<evidence type="ECO:0000313" key="13">
    <source>
        <dbReference type="Proteomes" id="UP000243745"/>
    </source>
</evidence>
<dbReference type="Gene3D" id="1.20.81.30">
    <property type="entry name" value="Type II secretion system (T2SS), domain F"/>
    <property type="match status" value="2"/>
</dbReference>
<dbReference type="Pfam" id="PF00482">
    <property type="entry name" value="T2SSF"/>
    <property type="match status" value="2"/>
</dbReference>
<name>A0A662ZJE3_9GAMM</name>
<comment type="subcellular location">
    <subcellularLocation>
        <location evidence="1">Cell inner membrane</location>
        <topology evidence="1">Multi-pass membrane protein</topology>
    </subcellularLocation>
</comment>
<evidence type="ECO:0000256" key="2">
    <source>
        <dbReference type="ARBA" id="ARBA00005745"/>
    </source>
</evidence>
<organism evidence="12 13">
    <name type="scientific">Ruminobacter amylophilus</name>
    <dbReference type="NCBI Taxonomy" id="867"/>
    <lineage>
        <taxon>Bacteria</taxon>
        <taxon>Pseudomonadati</taxon>
        <taxon>Pseudomonadota</taxon>
        <taxon>Gammaproteobacteria</taxon>
        <taxon>Aeromonadales</taxon>
        <taxon>Succinivibrionaceae</taxon>
        <taxon>Ruminobacter</taxon>
    </lineage>
</organism>
<sequence>MPVFRYKAKNSSGKYVTGTIEAGSQYDVIDEISKTGMIPIEIKEEKQAVSIKMPAGMSKFFKKKVKTEQLVMFCRQMFSLSKAGVPMIRAITGLSDSMEHPALKESLVKLNKDLIGGKSLALSMSEQPEIYNSLFVAMINVGENTGKLDDVFSQLASYFELDLQTKKSITAAMRYPIMVMLFIVAAVVILNIFVIPVFTDMFSKFGVDLPITTRILIATSNIFVNYWPYMLAVVVAVPFIIKNAMKKESVKVKWDQYKLKIPVIGNILNMALLGRFCRSFSLMLQSGVPLNTALRLVADALDNKYLEKKVLNMQKQIEQGVSLSQTAVQSQMFSPLVLQMFAVGDETGRVDELLIEGADYYEREVDYGVKSLTAKIEPLLLVVVSLIVGLLALGIFSPMWDMYGAMQGKQ</sequence>
<dbReference type="RefSeq" id="WP_031578194.1">
    <property type="nucleotide sequence ID" value="NZ_FOXF01000049.1"/>
</dbReference>
<keyword evidence="13" id="KW-1185">Reference proteome</keyword>
<evidence type="ECO:0000313" key="12">
    <source>
        <dbReference type="EMBL" id="SFP65511.1"/>
    </source>
</evidence>
<keyword evidence="3" id="KW-0813">Transport</keyword>
<evidence type="ECO:0000256" key="3">
    <source>
        <dbReference type="ARBA" id="ARBA00022448"/>
    </source>
</evidence>
<dbReference type="PANTHER" id="PTHR30012:SF4">
    <property type="entry name" value="MSHA BIOGENESIS PROTEIN MSHG"/>
    <property type="match status" value="1"/>
</dbReference>
<dbReference type="InterPro" id="IPR018076">
    <property type="entry name" value="T2SS_GspF_dom"/>
</dbReference>
<gene>
    <name evidence="12" type="ORF">SAMN02910344_01983</name>
</gene>
<dbReference type="PRINTS" id="PR00812">
    <property type="entry name" value="BCTERIALGSPF"/>
</dbReference>
<dbReference type="AlphaFoldDB" id="A0A662ZJE3"/>
<feature type="domain" description="Type II secretion system protein GspF" evidence="11">
    <location>
        <begin position="73"/>
        <end position="196"/>
    </location>
</feature>
<dbReference type="EMBL" id="FOXF01000049">
    <property type="protein sequence ID" value="SFP65511.1"/>
    <property type="molecule type" value="Genomic_DNA"/>
</dbReference>
<keyword evidence="5" id="KW-0997">Cell inner membrane</keyword>
<protein>
    <submittedName>
        <fullName evidence="12">MSHA biogenesis protein MshG</fullName>
    </submittedName>
</protein>
<dbReference type="OrthoDB" id="9805682at2"/>
<feature type="domain" description="Type II secretion system protein GspF" evidence="11">
    <location>
        <begin position="276"/>
        <end position="398"/>
    </location>
</feature>
<dbReference type="PANTHER" id="PTHR30012">
    <property type="entry name" value="GENERAL SECRETION PATHWAY PROTEIN"/>
    <property type="match status" value="1"/>
</dbReference>
<dbReference type="GO" id="GO:0015628">
    <property type="term" value="P:protein secretion by the type II secretion system"/>
    <property type="evidence" value="ECO:0007669"/>
    <property type="project" value="TreeGrafter"/>
</dbReference>
<keyword evidence="7" id="KW-0653">Protein transport</keyword>
<dbReference type="Proteomes" id="UP000243745">
    <property type="component" value="Unassembled WGS sequence"/>
</dbReference>
<dbReference type="InterPro" id="IPR003004">
    <property type="entry name" value="GspF/PilC"/>
</dbReference>
<keyword evidence="8 10" id="KW-1133">Transmembrane helix</keyword>
<evidence type="ECO:0000256" key="1">
    <source>
        <dbReference type="ARBA" id="ARBA00004429"/>
    </source>
</evidence>
<evidence type="ECO:0000256" key="9">
    <source>
        <dbReference type="ARBA" id="ARBA00023136"/>
    </source>
</evidence>
<keyword evidence="6 10" id="KW-0812">Transmembrane</keyword>
<accession>A0A662ZJE3</accession>